<keyword evidence="1" id="KW-1133">Transmembrane helix</keyword>
<sequence length="149" mass="16099">MTLSSVTKHATAVSQIMRQNAFISLFAMALIYVAPLISQLNHASMNHGAMNHGAMNHESHQNTALSLAAPPLSTSDNAANHFGLEAACGYCTLLFHLNWLNVFSFSLPIIPQQAYLAIAATILEIELPPTYAAIQPRAPPHLSLHTDIT</sequence>
<keyword evidence="1" id="KW-0472">Membrane</keyword>
<organism evidence="2 3">
    <name type="scientific">Marinomonas arenicola</name>
    <dbReference type="NCBI Taxonomy" id="569601"/>
    <lineage>
        <taxon>Bacteria</taxon>
        <taxon>Pseudomonadati</taxon>
        <taxon>Pseudomonadota</taxon>
        <taxon>Gammaproteobacteria</taxon>
        <taxon>Oceanospirillales</taxon>
        <taxon>Oceanospirillaceae</taxon>
        <taxon>Marinomonas</taxon>
    </lineage>
</organism>
<comment type="caution">
    <text evidence="2">The sequence shown here is derived from an EMBL/GenBank/DDBJ whole genome shotgun (WGS) entry which is preliminary data.</text>
</comment>
<name>A0ABU9G3D3_9GAMM</name>
<gene>
    <name evidence="2" type="ORF">V6242_07525</name>
</gene>
<evidence type="ECO:0000313" key="2">
    <source>
        <dbReference type="EMBL" id="MEL0612991.1"/>
    </source>
</evidence>
<dbReference type="EMBL" id="JBAKAR010000004">
    <property type="protein sequence ID" value="MEL0612991.1"/>
    <property type="molecule type" value="Genomic_DNA"/>
</dbReference>
<dbReference type="Proteomes" id="UP001379949">
    <property type="component" value="Unassembled WGS sequence"/>
</dbReference>
<keyword evidence="3" id="KW-1185">Reference proteome</keyword>
<dbReference type="InterPro" id="IPR021333">
    <property type="entry name" value="DUF2946"/>
</dbReference>
<keyword evidence="1" id="KW-0812">Transmembrane</keyword>
<evidence type="ECO:0000313" key="3">
    <source>
        <dbReference type="Proteomes" id="UP001379949"/>
    </source>
</evidence>
<dbReference type="RefSeq" id="WP_341566907.1">
    <property type="nucleotide sequence ID" value="NZ_JBAKAR010000004.1"/>
</dbReference>
<proteinExistence type="predicted"/>
<dbReference type="Pfam" id="PF11162">
    <property type="entry name" value="DUF2946"/>
    <property type="match status" value="1"/>
</dbReference>
<protein>
    <submittedName>
        <fullName evidence="2">DUF2946 domain-containing protein</fullName>
    </submittedName>
</protein>
<feature type="transmembrane region" description="Helical" evidence="1">
    <location>
        <begin position="21"/>
        <end position="40"/>
    </location>
</feature>
<evidence type="ECO:0000256" key="1">
    <source>
        <dbReference type="SAM" id="Phobius"/>
    </source>
</evidence>
<reference evidence="2 3" key="1">
    <citation type="submission" date="2024-02" db="EMBL/GenBank/DDBJ databases">
        <title>Bacteria isolated from the canopy kelp, Nereocystis luetkeana.</title>
        <authorList>
            <person name="Pfister C.A."/>
            <person name="Younker I.T."/>
            <person name="Light S.H."/>
        </authorList>
    </citation>
    <scope>NUCLEOTIDE SEQUENCE [LARGE SCALE GENOMIC DNA]</scope>
    <source>
        <strain evidence="2 3">TI.4.07</strain>
    </source>
</reference>
<accession>A0ABU9G3D3</accession>